<comment type="caution">
    <text evidence="4">The sequence shown here is derived from an EMBL/GenBank/DDBJ whole genome shotgun (WGS) entry which is preliminary data.</text>
</comment>
<evidence type="ECO:0000313" key="5">
    <source>
        <dbReference type="Proteomes" id="UP000700596"/>
    </source>
</evidence>
<dbReference type="InterPro" id="IPR054293">
    <property type="entry name" value="DUF7029"/>
</dbReference>
<dbReference type="InterPro" id="IPR055647">
    <property type="entry name" value="DUF7223"/>
</dbReference>
<name>A0A9P9DL51_9PLEO</name>
<feature type="signal peptide" evidence="1">
    <location>
        <begin position="1"/>
        <end position="22"/>
    </location>
</feature>
<keyword evidence="1" id="KW-0732">Signal</keyword>
<accession>A0A9P9DL51</accession>
<evidence type="ECO:0000313" key="4">
    <source>
        <dbReference type="EMBL" id="KAH7120982.1"/>
    </source>
</evidence>
<sequence length="484" mass="52211">MLHKVARWALPLILLDASLVLGTTLVPIRPGGGGRYGKRNTVENVDVLSQETFLWGSVDGDEISVANLTVYMPEDSEGILNMERFDDMLNDIKCDENSIEMVFKDDATFAYAQEVWDWVNGAENSSFVMVAGVGDCGNNTRRLPYVVSSLQYDEEANKATLAARLSEWQDVAHSYEFTVGSISDDNITESGLERRDLTKDTSINFNHKLPFSVAISSQGLEARLACLDCSSSGSFNMEFRVKQKLLVPTGASMKIRPKGVSAKTQVKLSGSIDVKDSLTKEFDILEIPISGLKIPGVLDLGPFLTVSVGAEFSAISLTAGITTGATFKLDDAAVLEVNLLDPKKNKFSGWTPQVDLLETKVDASISGGVAVFLKPFLNLQAEALGRGFALGINMKIPNISAKMAAVTSPQGVCPDSTKTAGVKLTANIGGSLNFAVKKTNDADPLFNIQLAAIDRPFAQKCFPFGPEKAARALSHPHYREISAA</sequence>
<keyword evidence="5" id="KW-1185">Reference proteome</keyword>
<feature type="chain" id="PRO_5040473903" evidence="1">
    <location>
        <begin position="23"/>
        <end position="484"/>
    </location>
</feature>
<feature type="domain" description="DUF7223" evidence="3">
    <location>
        <begin position="205"/>
        <end position="463"/>
    </location>
</feature>
<dbReference type="OrthoDB" id="160645at2759"/>
<feature type="domain" description="DUF7029" evidence="2">
    <location>
        <begin position="74"/>
        <end position="176"/>
    </location>
</feature>
<dbReference type="EMBL" id="JAGMWT010000010">
    <property type="protein sequence ID" value="KAH7120982.1"/>
    <property type="molecule type" value="Genomic_DNA"/>
</dbReference>
<reference evidence="4" key="1">
    <citation type="journal article" date="2021" name="Nat. Commun.">
        <title>Genetic determinants of endophytism in the Arabidopsis root mycobiome.</title>
        <authorList>
            <person name="Mesny F."/>
            <person name="Miyauchi S."/>
            <person name="Thiergart T."/>
            <person name="Pickel B."/>
            <person name="Atanasova L."/>
            <person name="Karlsson M."/>
            <person name="Huettel B."/>
            <person name="Barry K.W."/>
            <person name="Haridas S."/>
            <person name="Chen C."/>
            <person name="Bauer D."/>
            <person name="Andreopoulos W."/>
            <person name="Pangilinan J."/>
            <person name="LaButti K."/>
            <person name="Riley R."/>
            <person name="Lipzen A."/>
            <person name="Clum A."/>
            <person name="Drula E."/>
            <person name="Henrissat B."/>
            <person name="Kohler A."/>
            <person name="Grigoriev I.V."/>
            <person name="Martin F.M."/>
            <person name="Hacquard S."/>
        </authorList>
    </citation>
    <scope>NUCLEOTIDE SEQUENCE</scope>
    <source>
        <strain evidence="4">MPI-CAGE-CH-0243</strain>
    </source>
</reference>
<dbReference type="AlphaFoldDB" id="A0A9P9DL51"/>
<proteinExistence type="predicted"/>
<dbReference type="Proteomes" id="UP000700596">
    <property type="component" value="Unassembled WGS sequence"/>
</dbReference>
<evidence type="ECO:0000259" key="2">
    <source>
        <dbReference type="Pfam" id="PF22974"/>
    </source>
</evidence>
<evidence type="ECO:0000259" key="3">
    <source>
        <dbReference type="Pfam" id="PF23865"/>
    </source>
</evidence>
<evidence type="ECO:0000256" key="1">
    <source>
        <dbReference type="SAM" id="SignalP"/>
    </source>
</evidence>
<protein>
    <submittedName>
        <fullName evidence="4">Uncharacterized protein</fullName>
    </submittedName>
</protein>
<dbReference type="Pfam" id="PF23865">
    <property type="entry name" value="DUF7223"/>
    <property type="match status" value="1"/>
</dbReference>
<dbReference type="Pfam" id="PF22974">
    <property type="entry name" value="DUF7029"/>
    <property type="match status" value="1"/>
</dbReference>
<organism evidence="4 5">
    <name type="scientific">Dendryphion nanum</name>
    <dbReference type="NCBI Taxonomy" id="256645"/>
    <lineage>
        <taxon>Eukaryota</taxon>
        <taxon>Fungi</taxon>
        <taxon>Dikarya</taxon>
        <taxon>Ascomycota</taxon>
        <taxon>Pezizomycotina</taxon>
        <taxon>Dothideomycetes</taxon>
        <taxon>Pleosporomycetidae</taxon>
        <taxon>Pleosporales</taxon>
        <taxon>Torulaceae</taxon>
        <taxon>Dendryphion</taxon>
    </lineage>
</organism>
<gene>
    <name evidence="4" type="ORF">B0J11DRAFT_53660</name>
</gene>